<evidence type="ECO:0000256" key="2">
    <source>
        <dbReference type="ARBA" id="ARBA00022553"/>
    </source>
</evidence>
<comment type="caution">
    <text evidence="10">The sequence shown here is derived from an EMBL/GenBank/DDBJ whole genome shotgun (WGS) entry which is preliminary data.</text>
</comment>
<dbReference type="Gene3D" id="3.30.70.330">
    <property type="match status" value="3"/>
</dbReference>
<evidence type="ECO:0000313" key="11">
    <source>
        <dbReference type="Proteomes" id="UP000027586"/>
    </source>
</evidence>
<keyword evidence="11" id="KW-1185">Reference proteome</keyword>
<dbReference type="InterPro" id="IPR000504">
    <property type="entry name" value="RRM_dom"/>
</dbReference>
<dbReference type="PROSITE" id="PS50102">
    <property type="entry name" value="RRM"/>
    <property type="match status" value="3"/>
</dbReference>
<dbReference type="CDD" id="cd12285">
    <property type="entry name" value="RRM3_RBM39_like"/>
    <property type="match status" value="1"/>
</dbReference>
<dbReference type="OrthoDB" id="5411533at2759"/>
<organism evidence="10 11">
    <name type="scientific">Lichtheimia corymbifera JMRC:FSU:9682</name>
    <dbReference type="NCBI Taxonomy" id="1263082"/>
    <lineage>
        <taxon>Eukaryota</taxon>
        <taxon>Fungi</taxon>
        <taxon>Fungi incertae sedis</taxon>
        <taxon>Mucoromycota</taxon>
        <taxon>Mucoromycotina</taxon>
        <taxon>Mucoromycetes</taxon>
        <taxon>Mucorales</taxon>
        <taxon>Lichtheimiaceae</taxon>
        <taxon>Lichtheimia</taxon>
    </lineage>
</organism>
<dbReference type="InterPro" id="IPR003954">
    <property type="entry name" value="RRM_euk-type"/>
</dbReference>
<dbReference type="InterPro" id="IPR012677">
    <property type="entry name" value="Nucleotide-bd_a/b_plait_sf"/>
</dbReference>
<dbReference type="Proteomes" id="UP000027586">
    <property type="component" value="Unassembled WGS sequence"/>
</dbReference>
<name>A0A068SCZ2_9FUNG</name>
<evidence type="ECO:0000256" key="3">
    <source>
        <dbReference type="ARBA" id="ARBA00022664"/>
    </source>
</evidence>
<dbReference type="GO" id="GO:0000398">
    <property type="term" value="P:mRNA splicing, via spliceosome"/>
    <property type="evidence" value="ECO:0007669"/>
    <property type="project" value="UniProtKB-ARBA"/>
</dbReference>
<proteinExistence type="inferred from homology"/>
<evidence type="ECO:0000256" key="5">
    <source>
        <dbReference type="ARBA" id="ARBA00022884"/>
    </source>
</evidence>
<dbReference type="AlphaFoldDB" id="A0A068SCZ2"/>
<keyword evidence="3" id="KW-0507">mRNA processing</keyword>
<protein>
    <submittedName>
        <fullName evidence="10">Splicing factor cc1-like protein</fullName>
    </submittedName>
</protein>
<dbReference type="PANTHER" id="PTHR48036">
    <property type="entry name" value="SPLICING FACTOR (PAD-1), PUTATIVE (AFU_ORTHOLOGUE AFUA_1G15810)-RELATED"/>
    <property type="match status" value="1"/>
</dbReference>
<feature type="compositionally biased region" description="Basic residues" evidence="8">
    <location>
        <begin position="43"/>
        <end position="110"/>
    </location>
</feature>
<keyword evidence="4" id="KW-0677">Repeat</keyword>
<evidence type="ECO:0000256" key="4">
    <source>
        <dbReference type="ARBA" id="ARBA00022737"/>
    </source>
</evidence>
<dbReference type="FunFam" id="3.30.70.330:FF:000105">
    <property type="entry name" value="HIV Tat-specific factor 1 homolog"/>
    <property type="match status" value="1"/>
</dbReference>
<evidence type="ECO:0000256" key="7">
    <source>
        <dbReference type="PROSITE-ProRule" id="PRU00176"/>
    </source>
</evidence>
<dbReference type="Pfam" id="PF00076">
    <property type="entry name" value="RRM_1"/>
    <property type="match status" value="3"/>
</dbReference>
<dbReference type="SMART" id="SM00360">
    <property type="entry name" value="RRM"/>
    <property type="match status" value="3"/>
</dbReference>
<dbReference type="InterPro" id="IPR029123">
    <property type="entry name" value="RBM39_linker"/>
</dbReference>
<evidence type="ECO:0000259" key="9">
    <source>
        <dbReference type="PROSITE" id="PS50102"/>
    </source>
</evidence>
<dbReference type="CDD" id="cd12283">
    <property type="entry name" value="RRM1_RBM39_like"/>
    <property type="match status" value="1"/>
</dbReference>
<sequence length="474" mass="54436">MDINVEAMLEAPFQEKSTEQGSSSHHRSSSQSSRHRDESRSSSSRRHHDRHSSRHSSRHRSRSPTRSHHHRHGSPRRRSRSRHSSRRYRSRSPSYRRRSRSRDRSPKRRSRSVERRDRHRRRARSPSPPVPEEERDRRTIFVTQLAARLTSRELEDFFVQAGRVRDARIISDRNSRRSKGVGYVEFYDEESVQNALAMSGQKLLGIPVLVQMSEAEKNRYAMAQEQNRAGQELVFQRLYVGSIHFSLTEDDLRQIFEPFGPLDFVNLHKDPETGRSKGYAFIQYKNAADGKQALEKMNGFDLAGRQLKVGLVTERAAAANYGNLDDEDSAGLSLNSLARAELMHKLAARQSDMMEEEYRQAEESSTTPTAPARPNIPIKASRTIMLNNMFNPAEETEPDWVKDLETDVKEECTKFGQVEHIHVNEDSLGEVYLKFESVESAQNALEALDGRWFGGKQISAVFVPEAIYNAKFSL</sequence>
<keyword evidence="5 7" id="KW-0694">RNA-binding</keyword>
<dbReference type="VEuPathDB" id="FungiDB:LCOR_11045.1"/>
<dbReference type="Pfam" id="PF15519">
    <property type="entry name" value="RBM39linker"/>
    <property type="match status" value="1"/>
</dbReference>
<dbReference type="SMART" id="SM00361">
    <property type="entry name" value="RRM_1"/>
    <property type="match status" value="2"/>
</dbReference>
<feature type="domain" description="RRM" evidence="9">
    <location>
        <begin position="138"/>
        <end position="215"/>
    </location>
</feature>
<dbReference type="CDD" id="cd12284">
    <property type="entry name" value="RRM2_RBM23_RBM39"/>
    <property type="match status" value="1"/>
</dbReference>
<comment type="similarity">
    <text evidence="1">Belongs to the HTATSF1 family.</text>
</comment>
<feature type="region of interest" description="Disordered" evidence="8">
    <location>
        <begin position="1"/>
        <end position="136"/>
    </location>
</feature>
<feature type="domain" description="RRM" evidence="9">
    <location>
        <begin position="382"/>
        <end position="465"/>
    </location>
</feature>
<gene>
    <name evidence="10" type="ORF">LCOR_11045.1</name>
</gene>
<dbReference type="GO" id="GO:0005684">
    <property type="term" value="C:U2-type spliceosomal complex"/>
    <property type="evidence" value="ECO:0007669"/>
    <property type="project" value="UniProtKB-ARBA"/>
</dbReference>
<dbReference type="NCBIfam" id="TIGR01622">
    <property type="entry name" value="SF-CC1"/>
    <property type="match status" value="1"/>
</dbReference>
<feature type="domain" description="RRM" evidence="9">
    <location>
        <begin position="236"/>
        <end position="314"/>
    </location>
</feature>
<evidence type="ECO:0000256" key="8">
    <source>
        <dbReference type="SAM" id="MobiDB-lite"/>
    </source>
</evidence>
<dbReference type="EMBL" id="CBTN010000086">
    <property type="protein sequence ID" value="CDH60258.1"/>
    <property type="molecule type" value="Genomic_DNA"/>
</dbReference>
<dbReference type="SUPFAM" id="SSF54928">
    <property type="entry name" value="RNA-binding domain, RBD"/>
    <property type="match status" value="3"/>
</dbReference>
<keyword evidence="2" id="KW-0597">Phosphoprotein</keyword>
<reference evidence="10" key="1">
    <citation type="submission" date="2013-08" db="EMBL/GenBank/DDBJ databases">
        <title>Gene expansion shapes genome architecture in the human pathogen Lichtheimia corymbifera: an evolutionary genomics analysis in the ancient terrestrial Mucorales (Mucoromycotina).</title>
        <authorList>
            <person name="Schwartze V.U."/>
            <person name="Winter S."/>
            <person name="Shelest E."/>
            <person name="Marcet-Houben M."/>
            <person name="Horn F."/>
            <person name="Wehner S."/>
            <person name="Hoffmann K."/>
            <person name="Riege K."/>
            <person name="Sammeth M."/>
            <person name="Nowrousian M."/>
            <person name="Valiante V."/>
            <person name="Linde J."/>
            <person name="Jacobsen I.D."/>
            <person name="Marz M."/>
            <person name="Brakhage A.A."/>
            <person name="Gabaldon T."/>
            <person name="Bocker S."/>
            <person name="Voigt K."/>
        </authorList>
    </citation>
    <scope>NUCLEOTIDE SEQUENCE [LARGE SCALE GENOMIC DNA]</scope>
    <source>
        <strain evidence="10">FSU 9682</strain>
    </source>
</reference>
<dbReference type="GO" id="GO:0003723">
    <property type="term" value="F:RNA binding"/>
    <property type="evidence" value="ECO:0007669"/>
    <property type="project" value="UniProtKB-UniRule"/>
</dbReference>
<evidence type="ECO:0000313" key="10">
    <source>
        <dbReference type="EMBL" id="CDH60258.1"/>
    </source>
</evidence>
<accession>A0A068SCZ2</accession>
<dbReference type="InterPro" id="IPR006509">
    <property type="entry name" value="RBM39_SF"/>
</dbReference>
<keyword evidence="6" id="KW-0508">mRNA splicing</keyword>
<evidence type="ECO:0000256" key="6">
    <source>
        <dbReference type="ARBA" id="ARBA00023187"/>
    </source>
</evidence>
<dbReference type="InterPro" id="IPR035979">
    <property type="entry name" value="RBD_domain_sf"/>
</dbReference>
<evidence type="ECO:0000256" key="1">
    <source>
        <dbReference type="ARBA" id="ARBA00007747"/>
    </source>
</evidence>